<dbReference type="InterPro" id="IPR001245">
    <property type="entry name" value="Ser-Thr/Tyr_kinase_cat_dom"/>
</dbReference>
<feature type="domain" description="Protein kinase" evidence="6">
    <location>
        <begin position="784"/>
        <end position="1046"/>
    </location>
</feature>
<dbReference type="GO" id="GO:0004674">
    <property type="term" value="F:protein serine/threonine kinase activity"/>
    <property type="evidence" value="ECO:0007669"/>
    <property type="project" value="TreeGrafter"/>
</dbReference>
<name>A0AAD5V4T9_9APHY</name>
<dbReference type="SUPFAM" id="SSF56112">
    <property type="entry name" value="Protein kinase-like (PK-like)"/>
    <property type="match status" value="1"/>
</dbReference>
<reference evidence="7" key="1">
    <citation type="submission" date="2022-07" db="EMBL/GenBank/DDBJ databases">
        <title>Genome Sequence of Physisporinus lineatus.</title>
        <authorList>
            <person name="Buettner E."/>
        </authorList>
    </citation>
    <scope>NUCLEOTIDE SEQUENCE</scope>
    <source>
        <strain evidence="7">VT162</strain>
    </source>
</reference>
<gene>
    <name evidence="7" type="ORF">NLI96_g6952</name>
</gene>
<feature type="region of interest" description="Disordered" evidence="5">
    <location>
        <begin position="93"/>
        <end position="168"/>
    </location>
</feature>
<evidence type="ECO:0000256" key="1">
    <source>
        <dbReference type="ARBA" id="ARBA00022679"/>
    </source>
</evidence>
<evidence type="ECO:0000256" key="4">
    <source>
        <dbReference type="ARBA" id="ARBA00022840"/>
    </source>
</evidence>
<feature type="region of interest" description="Disordered" evidence="5">
    <location>
        <begin position="45"/>
        <end position="66"/>
    </location>
</feature>
<dbReference type="AlphaFoldDB" id="A0AAD5V4T9"/>
<evidence type="ECO:0000313" key="7">
    <source>
        <dbReference type="EMBL" id="KAJ3482470.1"/>
    </source>
</evidence>
<feature type="compositionally biased region" description="Basic and acidic residues" evidence="5">
    <location>
        <begin position="740"/>
        <end position="750"/>
    </location>
</feature>
<feature type="compositionally biased region" description="Polar residues" evidence="5">
    <location>
        <begin position="701"/>
        <end position="711"/>
    </location>
</feature>
<dbReference type="InterPro" id="IPR051681">
    <property type="entry name" value="Ser/Thr_Kinases-Pseudokinases"/>
</dbReference>
<dbReference type="PROSITE" id="PS50011">
    <property type="entry name" value="PROTEIN_KINASE_DOM"/>
    <property type="match status" value="1"/>
</dbReference>
<dbReference type="EMBL" id="JANAWD010000271">
    <property type="protein sequence ID" value="KAJ3482470.1"/>
    <property type="molecule type" value="Genomic_DNA"/>
</dbReference>
<feature type="compositionally biased region" description="Basic residues" evidence="5">
    <location>
        <begin position="1"/>
        <end position="10"/>
    </location>
</feature>
<evidence type="ECO:0000256" key="2">
    <source>
        <dbReference type="ARBA" id="ARBA00022741"/>
    </source>
</evidence>
<dbReference type="Gene3D" id="1.10.510.10">
    <property type="entry name" value="Transferase(Phosphotransferase) domain 1"/>
    <property type="match status" value="1"/>
</dbReference>
<dbReference type="PANTHER" id="PTHR44329">
    <property type="entry name" value="SERINE/THREONINE-PROTEIN KINASE TNNI3K-RELATED"/>
    <property type="match status" value="1"/>
</dbReference>
<keyword evidence="2" id="KW-0547">Nucleotide-binding</keyword>
<feature type="compositionally biased region" description="Acidic residues" evidence="5">
    <location>
        <begin position="152"/>
        <end position="161"/>
    </location>
</feature>
<dbReference type="InterPro" id="IPR011009">
    <property type="entry name" value="Kinase-like_dom_sf"/>
</dbReference>
<keyword evidence="4" id="KW-0067">ATP-binding</keyword>
<protein>
    <recommendedName>
        <fullName evidence="6">Protein kinase domain-containing protein</fullName>
    </recommendedName>
</protein>
<feature type="region of interest" description="Disordered" evidence="5">
    <location>
        <begin position="1"/>
        <end position="22"/>
    </location>
</feature>
<feature type="compositionally biased region" description="Basic residues" evidence="5">
    <location>
        <begin position="441"/>
        <end position="451"/>
    </location>
</feature>
<feature type="compositionally biased region" description="Low complexity" evidence="5">
    <location>
        <begin position="316"/>
        <end position="332"/>
    </location>
</feature>
<dbReference type="PANTHER" id="PTHR44329:SF288">
    <property type="entry name" value="MITOGEN-ACTIVATED PROTEIN KINASE KINASE KINASE 20"/>
    <property type="match status" value="1"/>
</dbReference>
<keyword evidence="1" id="KW-0808">Transferase</keyword>
<dbReference type="GO" id="GO:0005524">
    <property type="term" value="F:ATP binding"/>
    <property type="evidence" value="ECO:0007669"/>
    <property type="project" value="UniProtKB-KW"/>
</dbReference>
<sequence>MAQHRARHRTASGPEPSVLTRRKLQEQVRRALNSRRRVFTISSPYPNSRVSVASSASSPPSSSRPVLVPVHFNLRRLPSRLVLEQNDSMRDAVEVGSKRKRVVSGSENLSGNGRNSRASGNRFKRRKAAHHGSSDEEASAMEVDERGRWELSDDSDDDDGALDSSDNYLISEAPPRALLRLKKDELVRLYGAAGLTEDAELLTKHDIVDCLVAARDDLASLPPSSPPGLPDSGSSDYSSDGGNVAGGEETDFGSRSRNGLRRRATMLEMGRHVHRHGMPERSFSLRDDPPRENFSTRIVAQPKTANPVMTRRRVLSNASSSKSSPTTSNASSMLPSPPATRLRSRKLSTEEPRPSSSNKGKGKAKHVEFEEEAEVVPPTPTVLDDESELSELTEIDEPDVPVTPSPRRLRSKDRVAGRKRSREKDVSEEQQVSQDVERRITPMRKAKKKVGSLKESDSEGEQDQLVESEADDVEEEDLNQSPESPSATPRAPSVSRRTPLRRRLRPRRGTQTLTPPSDGDDEESDEESIDIEQSVSGDGDDEEEEEEEEGGDGEESVLIGEEEEEEEEEETEVEHEAPSSQPRTLRNGKVVGEEIIEVVEQEEEDEEEGSAIDQDEVSVDLEAEGDSDEDIQEDVEEVEEVAVDETMEDDVDLTIATARTLVRMRRDDLVRLCESRDLDPSGTKPQLAEALLLWRDRHCSETASSPSSTGTARPPSTARVGRRRNTRSASGSNTPPVLLRENRIHMDEPRTPPLSTQAREAEPELELDLESLGLDDREIPYEKLTKLDKIGSGGFKDVYNGRFKGRRVALAEFRGQLNAMDIKELKLLGDFDHPNIVRFLGVSIPDNPKECPVTIVSELCSNGDLFDYVRNVPPPTLYRVLCMMTDIARGLEYLHTRKPSVIHRDCKSSNILITSRGVAKITDFGLAKVKQSTRSMVRSLVGTVNWQAPELWHAHPKYNHKVDVFSCGMVFWEILQWHLPSKKFPWEGMNEHAIYEIVGAKHQRPPLTGLRKHWCPEIVNLIEHMWAQDHQDRPTMTEVVQELEHLVQKYR</sequence>
<feature type="compositionally biased region" description="Acidic residues" evidence="5">
    <location>
        <begin position="518"/>
        <end position="530"/>
    </location>
</feature>
<proteinExistence type="predicted"/>
<evidence type="ECO:0000313" key="8">
    <source>
        <dbReference type="Proteomes" id="UP001212997"/>
    </source>
</evidence>
<dbReference type="CDD" id="cd13999">
    <property type="entry name" value="STKc_MAP3K-like"/>
    <property type="match status" value="1"/>
</dbReference>
<feature type="region of interest" description="Disordered" evidence="5">
    <location>
        <begin position="700"/>
        <end position="762"/>
    </location>
</feature>
<feature type="compositionally biased region" description="Polar residues" evidence="5">
    <location>
        <begin position="105"/>
        <end position="119"/>
    </location>
</feature>
<feature type="compositionally biased region" description="Acidic residues" evidence="5">
    <location>
        <begin position="594"/>
        <end position="635"/>
    </location>
</feature>
<organism evidence="7 8">
    <name type="scientific">Meripilus lineatus</name>
    <dbReference type="NCBI Taxonomy" id="2056292"/>
    <lineage>
        <taxon>Eukaryota</taxon>
        <taxon>Fungi</taxon>
        <taxon>Dikarya</taxon>
        <taxon>Basidiomycota</taxon>
        <taxon>Agaricomycotina</taxon>
        <taxon>Agaricomycetes</taxon>
        <taxon>Polyporales</taxon>
        <taxon>Meripilaceae</taxon>
        <taxon>Meripilus</taxon>
    </lineage>
</organism>
<feature type="compositionally biased region" description="Low complexity" evidence="5">
    <location>
        <begin position="48"/>
        <end position="66"/>
    </location>
</feature>
<accession>A0AAD5V4T9</accession>
<feature type="compositionally biased region" description="Acidic residues" evidence="5">
    <location>
        <begin position="538"/>
        <end position="573"/>
    </location>
</feature>
<evidence type="ECO:0000256" key="3">
    <source>
        <dbReference type="ARBA" id="ARBA00022777"/>
    </source>
</evidence>
<feature type="compositionally biased region" description="Basic and acidic residues" evidence="5">
    <location>
        <begin position="277"/>
        <end position="291"/>
    </location>
</feature>
<feature type="compositionally biased region" description="Basic residues" evidence="5">
    <location>
        <begin position="498"/>
        <end position="508"/>
    </location>
</feature>
<dbReference type="Proteomes" id="UP001212997">
    <property type="component" value="Unassembled WGS sequence"/>
</dbReference>
<feature type="compositionally biased region" description="Low complexity" evidence="5">
    <location>
        <begin position="230"/>
        <end position="242"/>
    </location>
</feature>
<comment type="caution">
    <text evidence="7">The sequence shown here is derived from an EMBL/GenBank/DDBJ whole genome shotgun (WGS) entry which is preliminary data.</text>
</comment>
<feature type="compositionally biased region" description="Basic and acidic residues" evidence="5">
    <location>
        <begin position="412"/>
        <end position="427"/>
    </location>
</feature>
<dbReference type="Pfam" id="PF07714">
    <property type="entry name" value="PK_Tyr_Ser-Thr"/>
    <property type="match status" value="1"/>
</dbReference>
<evidence type="ECO:0000259" key="6">
    <source>
        <dbReference type="PROSITE" id="PS50011"/>
    </source>
</evidence>
<dbReference type="InterPro" id="IPR000719">
    <property type="entry name" value="Prot_kinase_dom"/>
</dbReference>
<feature type="region of interest" description="Disordered" evidence="5">
    <location>
        <begin position="219"/>
        <end position="635"/>
    </location>
</feature>
<keyword evidence="8" id="KW-1185">Reference proteome</keyword>
<feature type="compositionally biased region" description="Acidic residues" evidence="5">
    <location>
        <begin position="383"/>
        <end position="399"/>
    </location>
</feature>
<evidence type="ECO:0000256" key="5">
    <source>
        <dbReference type="SAM" id="MobiDB-lite"/>
    </source>
</evidence>
<feature type="compositionally biased region" description="Acidic residues" evidence="5">
    <location>
        <begin position="458"/>
        <end position="478"/>
    </location>
</feature>
<keyword evidence="3" id="KW-0418">Kinase</keyword>